<reference evidence="5" key="1">
    <citation type="journal article" date="2019" name="Int. J. Syst. Evol. Microbiol.">
        <title>The Global Catalogue of Microorganisms (GCM) 10K type strain sequencing project: providing services to taxonomists for standard genome sequencing and annotation.</title>
        <authorList>
            <consortium name="The Broad Institute Genomics Platform"/>
            <consortium name="The Broad Institute Genome Sequencing Center for Infectious Disease"/>
            <person name="Wu L."/>
            <person name="Ma J."/>
        </authorList>
    </citation>
    <scope>NUCLEOTIDE SEQUENCE [LARGE SCALE GENOMIC DNA]</scope>
    <source>
        <strain evidence="5">JCM 12125</strain>
    </source>
</reference>
<keyword evidence="1 2" id="KW-0378">Hydrolase</keyword>
<keyword evidence="5" id="KW-1185">Reference proteome</keyword>
<dbReference type="EC" id="3.5.1.-" evidence="2"/>
<dbReference type="PRINTS" id="PR00111">
    <property type="entry name" value="ABHYDROLASE"/>
</dbReference>
<dbReference type="PANTHER" id="PTHR43798:SF33">
    <property type="entry name" value="HYDROLASE, PUTATIVE (AFU_ORTHOLOGUE AFUA_2G14860)-RELATED"/>
    <property type="match status" value="1"/>
</dbReference>
<sequence>MEAVTTGVADGLWFEVIDGPDGADSVILSAGLGGSAAFWSPQMEALTGRFRVILYDHRGTGRSDRSLKPDHSVASMAEDIRSVLDATGTATAHLVGHAAGGNAGLQLALDHPDRLDRLVVVNGWSRPDPHVARCFTARTRLLEAYGPRAYVEAQSLFLYPPDWISEHDALLKAQDDHHEAGFPRVDVMLARIGALLAFDIDDRLKDIPHPVLVAASADDMLVPPLLSRRLAEGLPNATLDVVPWGGHAFTATVSGAFNARLVAFLNGDI</sequence>
<evidence type="ECO:0000313" key="5">
    <source>
        <dbReference type="Proteomes" id="UP001596152"/>
    </source>
</evidence>
<dbReference type="NCBIfam" id="TIGR03611">
    <property type="entry name" value="RutD"/>
    <property type="match status" value="1"/>
</dbReference>
<dbReference type="InterPro" id="IPR019913">
    <property type="entry name" value="Pyrimidine_utilisation_RutD"/>
</dbReference>
<dbReference type="HAMAP" id="MF_00832">
    <property type="entry name" value="RutD"/>
    <property type="match status" value="1"/>
</dbReference>
<dbReference type="InterPro" id="IPR029058">
    <property type="entry name" value="AB_hydrolase_fold"/>
</dbReference>
<comment type="catalytic activity">
    <reaction evidence="2">
        <text>carbamate + 2 H(+) = NH4(+) + CO2</text>
        <dbReference type="Rhea" id="RHEA:15649"/>
        <dbReference type="ChEBI" id="CHEBI:13941"/>
        <dbReference type="ChEBI" id="CHEBI:15378"/>
        <dbReference type="ChEBI" id="CHEBI:16526"/>
        <dbReference type="ChEBI" id="CHEBI:28938"/>
    </reaction>
</comment>
<evidence type="ECO:0000256" key="1">
    <source>
        <dbReference type="ARBA" id="ARBA00022801"/>
    </source>
</evidence>
<proteinExistence type="inferred from homology"/>
<dbReference type="Pfam" id="PF00561">
    <property type="entry name" value="Abhydrolase_1"/>
    <property type="match status" value="1"/>
</dbReference>
<dbReference type="EMBL" id="JBHSLF010000020">
    <property type="protein sequence ID" value="MFC5344342.1"/>
    <property type="molecule type" value="Genomic_DNA"/>
</dbReference>
<name>A0ABW0FUI1_9CAUL</name>
<dbReference type="InterPro" id="IPR050266">
    <property type="entry name" value="AB_hydrolase_sf"/>
</dbReference>
<dbReference type="Gene3D" id="3.40.50.1820">
    <property type="entry name" value="alpha/beta hydrolase"/>
    <property type="match status" value="1"/>
</dbReference>
<gene>
    <name evidence="2 4" type="primary">rutD</name>
    <name evidence="4" type="ORF">ACFPIE_10475</name>
</gene>
<organism evidence="4 5">
    <name type="scientific">Brevundimonas staleyi</name>
    <dbReference type="NCBI Taxonomy" id="74326"/>
    <lineage>
        <taxon>Bacteria</taxon>
        <taxon>Pseudomonadati</taxon>
        <taxon>Pseudomonadota</taxon>
        <taxon>Alphaproteobacteria</taxon>
        <taxon>Caulobacterales</taxon>
        <taxon>Caulobacteraceae</taxon>
        <taxon>Brevundimonas</taxon>
    </lineage>
</organism>
<comment type="caution">
    <text evidence="4">The sequence shown here is derived from an EMBL/GenBank/DDBJ whole genome shotgun (WGS) entry which is preliminary data.</text>
</comment>
<protein>
    <recommendedName>
        <fullName evidence="2">Putative carbamate hydrolase RutD</fullName>
        <ecNumber evidence="2">3.5.1.-</ecNumber>
    </recommendedName>
    <alternativeName>
        <fullName evidence="2">Aminohydrolase</fullName>
    </alternativeName>
</protein>
<evidence type="ECO:0000256" key="2">
    <source>
        <dbReference type="HAMAP-Rule" id="MF_00832"/>
    </source>
</evidence>
<dbReference type="InterPro" id="IPR000073">
    <property type="entry name" value="AB_hydrolase_1"/>
</dbReference>
<feature type="domain" description="AB hydrolase-1" evidence="3">
    <location>
        <begin position="26"/>
        <end position="248"/>
    </location>
</feature>
<dbReference type="Proteomes" id="UP001596152">
    <property type="component" value="Unassembled WGS sequence"/>
</dbReference>
<evidence type="ECO:0000313" key="4">
    <source>
        <dbReference type="EMBL" id="MFC5344342.1"/>
    </source>
</evidence>
<dbReference type="RefSeq" id="WP_374039430.1">
    <property type="nucleotide sequence ID" value="NZ_CP169082.1"/>
</dbReference>
<accession>A0ABW0FUI1</accession>
<comment type="function">
    <text evidence="2">Involved in pyrimidine catabolism. May facilitate the hydrolysis of carbamate, a reaction that can also occur spontaneously.</text>
</comment>
<dbReference type="SUPFAM" id="SSF53474">
    <property type="entry name" value="alpha/beta-Hydrolases"/>
    <property type="match status" value="1"/>
</dbReference>
<evidence type="ECO:0000259" key="3">
    <source>
        <dbReference type="Pfam" id="PF00561"/>
    </source>
</evidence>
<dbReference type="PANTHER" id="PTHR43798">
    <property type="entry name" value="MONOACYLGLYCEROL LIPASE"/>
    <property type="match status" value="1"/>
</dbReference>
<comment type="similarity">
    <text evidence="2">Belongs to the AB hydrolase superfamily. Hydrolase RutD family.</text>
</comment>